<dbReference type="EMBL" id="JJQK01000293">
    <property type="protein sequence ID" value="KKH43589.1"/>
    <property type="molecule type" value="Genomic_DNA"/>
</dbReference>
<dbReference type="AlphaFoldDB" id="A0A0F8Q3Y0"/>
<proteinExistence type="predicted"/>
<sequence>MKLNSRRDPRCNKSNIYNAYDPEVESRIAIMAAEQNKGRKEILRGLFCEMFCIPHFHSTAVVVRIVVRAVNKRCEAVGQPSYIILNDLLCKQLKIEIEAV</sequence>
<dbReference type="EMBL" id="JJQI01000069">
    <property type="protein sequence ID" value="KKH38985.1"/>
    <property type="molecule type" value="Genomic_DNA"/>
</dbReference>
<dbReference type="Proteomes" id="UP000467371">
    <property type="component" value="Chromosome"/>
</dbReference>
<name>A0A0F8Q3Y0_METMZ</name>
<accession>A0A0F8Q3Y0</accession>
<dbReference type="EMBL" id="CP042908">
    <property type="protein sequence ID" value="QIB91264.1"/>
    <property type="molecule type" value="Genomic_DNA"/>
</dbReference>
<evidence type="ECO:0000313" key="3">
    <source>
        <dbReference type="EMBL" id="QIB91264.1"/>
    </source>
</evidence>
<dbReference type="Proteomes" id="UP000034672">
    <property type="component" value="Unassembled WGS sequence"/>
</dbReference>
<reference evidence="3 6" key="2">
    <citation type="journal article" date="2020" name="Environ. Microbiol. Rep.">
        <title>Redox cycling of Fe(II) and Fe(III) in magnetite accelerates aceticlastic methanogenesis by Methanosarcina mazei.</title>
        <authorList>
            <person name="Wang H."/>
            <person name="Byrne J.M."/>
            <person name="Liu P."/>
            <person name="Liu J."/>
            <person name="Dong X."/>
            <person name="Lu Y."/>
        </authorList>
    </citation>
    <scope>NUCLEOTIDE SEQUENCE [LARGE SCALE GENOMIC DNA]</scope>
    <source>
        <strain evidence="6">zm-15</strain>
        <strain evidence="3">Zm-15</strain>
    </source>
</reference>
<dbReference type="PATRIC" id="fig|2209.52.peg.299"/>
<evidence type="ECO:0000313" key="4">
    <source>
        <dbReference type="Proteomes" id="UP000034259"/>
    </source>
</evidence>
<dbReference type="Proteomes" id="UP000034259">
    <property type="component" value="Unassembled WGS sequence"/>
</dbReference>
<dbReference type="GeneID" id="44087400"/>
<evidence type="ECO:0000313" key="2">
    <source>
        <dbReference type="EMBL" id="KKH43589.1"/>
    </source>
</evidence>
<evidence type="ECO:0000313" key="1">
    <source>
        <dbReference type="EMBL" id="KKH38985.1"/>
    </source>
</evidence>
<gene>
    <name evidence="1" type="ORF">DU71_01375</name>
    <name evidence="2" type="ORF">DU72_00045</name>
    <name evidence="3" type="ORF">FQU78_09635</name>
</gene>
<dbReference type="RefSeq" id="WP_048049120.1">
    <property type="nucleotide sequence ID" value="NZ_CP042908.1"/>
</dbReference>
<evidence type="ECO:0000313" key="6">
    <source>
        <dbReference type="Proteomes" id="UP000467371"/>
    </source>
</evidence>
<evidence type="ECO:0000313" key="5">
    <source>
        <dbReference type="Proteomes" id="UP000034672"/>
    </source>
</evidence>
<protein>
    <submittedName>
        <fullName evidence="2">Uncharacterized protein</fullName>
    </submittedName>
</protein>
<reference evidence="4 5" key="1">
    <citation type="journal article" date="2015" name="ISME J.">
        <title>Genomic and phenotypic differentiation among Methanosarcina mazei populations from Columbia River sediment.</title>
        <authorList>
            <person name="Youngblut N.D."/>
            <person name="Wirth J.S."/>
            <person name="Henriksen J.R."/>
            <person name="Smith M."/>
            <person name="Simon H."/>
            <person name="Metcalf W.W."/>
            <person name="Whitaker R.J."/>
        </authorList>
    </citation>
    <scope>NUCLEOTIDE SEQUENCE [LARGE SCALE GENOMIC DNA]</scope>
    <source>
        <strain evidence="1 5">1.H.A.1A.4</strain>
        <strain evidence="2 4">1.H.A.2.1</strain>
    </source>
</reference>
<organism evidence="2 4">
    <name type="scientific">Methanosarcina mazei</name>
    <name type="common">Methanosarcina frisia</name>
    <dbReference type="NCBI Taxonomy" id="2209"/>
    <lineage>
        <taxon>Archaea</taxon>
        <taxon>Methanobacteriati</taxon>
        <taxon>Methanobacteriota</taxon>
        <taxon>Stenosarchaea group</taxon>
        <taxon>Methanomicrobia</taxon>
        <taxon>Methanosarcinales</taxon>
        <taxon>Methanosarcinaceae</taxon>
        <taxon>Methanosarcina</taxon>
    </lineage>
</organism>